<dbReference type="EMBL" id="JABSTU010000004">
    <property type="protein sequence ID" value="KAH8034383.1"/>
    <property type="molecule type" value="Genomic_DNA"/>
</dbReference>
<evidence type="ECO:0000256" key="1">
    <source>
        <dbReference type="SAM" id="MobiDB-lite"/>
    </source>
</evidence>
<dbReference type="Proteomes" id="UP000821866">
    <property type="component" value="Chromosome 2"/>
</dbReference>
<evidence type="ECO:0000313" key="2">
    <source>
        <dbReference type="EMBL" id="KAH8034383.1"/>
    </source>
</evidence>
<organism evidence="2 3">
    <name type="scientific">Rhipicephalus microplus</name>
    <name type="common">Cattle tick</name>
    <name type="synonym">Boophilus microplus</name>
    <dbReference type="NCBI Taxonomy" id="6941"/>
    <lineage>
        <taxon>Eukaryota</taxon>
        <taxon>Metazoa</taxon>
        <taxon>Ecdysozoa</taxon>
        <taxon>Arthropoda</taxon>
        <taxon>Chelicerata</taxon>
        <taxon>Arachnida</taxon>
        <taxon>Acari</taxon>
        <taxon>Parasitiformes</taxon>
        <taxon>Ixodida</taxon>
        <taxon>Ixodoidea</taxon>
        <taxon>Ixodidae</taxon>
        <taxon>Rhipicephalinae</taxon>
        <taxon>Rhipicephalus</taxon>
        <taxon>Boophilus</taxon>
    </lineage>
</organism>
<evidence type="ECO:0000313" key="3">
    <source>
        <dbReference type="Proteomes" id="UP000821866"/>
    </source>
</evidence>
<dbReference type="AlphaFoldDB" id="A0A9J6EJF3"/>
<comment type="caution">
    <text evidence="2">The sequence shown here is derived from an EMBL/GenBank/DDBJ whole genome shotgun (WGS) entry which is preliminary data.</text>
</comment>
<sequence length="190" mass="21826">MTMQFEWDGCTFYRYIPVETKRTNGSHMTPGRSFIPLLPFVTPTLEWCLKTSSTSTRRRKQQLVSPLGLRSRCGRQDRYIQKGQEAVRGAVSSWLWRLQRLSSWVPQVVKRDHATPGTKFECPAQAEREASEPRKQATISGDSFEQVTTKAPLPLPRCTCTDLHMHLCPTTLVVFSRLTHEQPRQRSHLA</sequence>
<accession>A0A9J6EJF3</accession>
<feature type="region of interest" description="Disordered" evidence="1">
    <location>
        <begin position="124"/>
        <end position="143"/>
    </location>
</feature>
<gene>
    <name evidence="2" type="ORF">HPB51_023513</name>
</gene>
<reference evidence="2" key="2">
    <citation type="submission" date="2021-09" db="EMBL/GenBank/DDBJ databases">
        <authorList>
            <person name="Jia N."/>
            <person name="Wang J."/>
            <person name="Shi W."/>
            <person name="Du L."/>
            <person name="Sun Y."/>
            <person name="Zhan W."/>
            <person name="Jiang J."/>
            <person name="Wang Q."/>
            <person name="Zhang B."/>
            <person name="Ji P."/>
            <person name="Sakyi L.B."/>
            <person name="Cui X."/>
            <person name="Yuan T."/>
            <person name="Jiang B."/>
            <person name="Yang W."/>
            <person name="Lam T.T.-Y."/>
            <person name="Chang Q."/>
            <person name="Ding S."/>
            <person name="Wang X."/>
            <person name="Zhu J."/>
            <person name="Ruan X."/>
            <person name="Zhao L."/>
            <person name="Wei J."/>
            <person name="Que T."/>
            <person name="Du C."/>
            <person name="Cheng J."/>
            <person name="Dai P."/>
            <person name="Han X."/>
            <person name="Huang E."/>
            <person name="Gao Y."/>
            <person name="Liu J."/>
            <person name="Shao H."/>
            <person name="Ye R."/>
            <person name="Li L."/>
            <person name="Wei W."/>
            <person name="Wang X."/>
            <person name="Wang C."/>
            <person name="Huo Q."/>
            <person name="Li W."/>
            <person name="Guo W."/>
            <person name="Chen H."/>
            <person name="Chen S."/>
            <person name="Zhou L."/>
            <person name="Zhou L."/>
            <person name="Ni X."/>
            <person name="Tian J."/>
            <person name="Zhou Y."/>
            <person name="Sheng Y."/>
            <person name="Liu T."/>
            <person name="Pan Y."/>
            <person name="Xia L."/>
            <person name="Li J."/>
            <person name="Zhao F."/>
            <person name="Cao W."/>
        </authorList>
    </citation>
    <scope>NUCLEOTIDE SEQUENCE</scope>
    <source>
        <strain evidence="2">Rmic-2018</strain>
        <tissue evidence="2">Larvae</tissue>
    </source>
</reference>
<keyword evidence="3" id="KW-1185">Reference proteome</keyword>
<protein>
    <submittedName>
        <fullName evidence="2">Uncharacterized protein</fullName>
    </submittedName>
</protein>
<feature type="compositionally biased region" description="Basic and acidic residues" evidence="1">
    <location>
        <begin position="126"/>
        <end position="135"/>
    </location>
</feature>
<proteinExistence type="predicted"/>
<name>A0A9J6EJF3_RHIMP</name>
<reference evidence="2" key="1">
    <citation type="journal article" date="2020" name="Cell">
        <title>Large-Scale Comparative Analyses of Tick Genomes Elucidate Their Genetic Diversity and Vector Capacities.</title>
        <authorList>
            <consortium name="Tick Genome and Microbiome Consortium (TIGMIC)"/>
            <person name="Jia N."/>
            <person name="Wang J."/>
            <person name="Shi W."/>
            <person name="Du L."/>
            <person name="Sun Y."/>
            <person name="Zhan W."/>
            <person name="Jiang J.F."/>
            <person name="Wang Q."/>
            <person name="Zhang B."/>
            <person name="Ji P."/>
            <person name="Bell-Sakyi L."/>
            <person name="Cui X.M."/>
            <person name="Yuan T.T."/>
            <person name="Jiang B.G."/>
            <person name="Yang W.F."/>
            <person name="Lam T.T."/>
            <person name="Chang Q.C."/>
            <person name="Ding S.J."/>
            <person name="Wang X.J."/>
            <person name="Zhu J.G."/>
            <person name="Ruan X.D."/>
            <person name="Zhao L."/>
            <person name="Wei J.T."/>
            <person name="Ye R.Z."/>
            <person name="Que T.C."/>
            <person name="Du C.H."/>
            <person name="Zhou Y.H."/>
            <person name="Cheng J.X."/>
            <person name="Dai P.F."/>
            <person name="Guo W.B."/>
            <person name="Han X.H."/>
            <person name="Huang E.J."/>
            <person name="Li L.F."/>
            <person name="Wei W."/>
            <person name="Gao Y.C."/>
            <person name="Liu J.Z."/>
            <person name="Shao H.Z."/>
            <person name="Wang X."/>
            <person name="Wang C.C."/>
            <person name="Yang T.C."/>
            <person name="Huo Q.B."/>
            <person name="Li W."/>
            <person name="Chen H.Y."/>
            <person name="Chen S.E."/>
            <person name="Zhou L.G."/>
            <person name="Ni X.B."/>
            <person name="Tian J.H."/>
            <person name="Sheng Y."/>
            <person name="Liu T."/>
            <person name="Pan Y.S."/>
            <person name="Xia L.Y."/>
            <person name="Li J."/>
            <person name="Zhao F."/>
            <person name="Cao W.C."/>
        </authorList>
    </citation>
    <scope>NUCLEOTIDE SEQUENCE</scope>
    <source>
        <strain evidence="2">Rmic-2018</strain>
    </source>
</reference>